<comment type="caution">
    <text evidence="2">The sequence shown here is derived from an EMBL/GenBank/DDBJ whole genome shotgun (WGS) entry which is preliminary data.</text>
</comment>
<name>A0A388LF25_CHABU</name>
<feature type="region of interest" description="Disordered" evidence="1">
    <location>
        <begin position="63"/>
        <end position="83"/>
    </location>
</feature>
<keyword evidence="3" id="KW-1185">Reference proteome</keyword>
<reference evidence="2 3" key="1">
    <citation type="journal article" date="2018" name="Cell">
        <title>The Chara Genome: Secondary Complexity and Implications for Plant Terrestrialization.</title>
        <authorList>
            <person name="Nishiyama T."/>
            <person name="Sakayama H."/>
            <person name="Vries J.D."/>
            <person name="Buschmann H."/>
            <person name="Saint-Marcoux D."/>
            <person name="Ullrich K.K."/>
            <person name="Haas F.B."/>
            <person name="Vanderstraeten L."/>
            <person name="Becker D."/>
            <person name="Lang D."/>
            <person name="Vosolsobe S."/>
            <person name="Rombauts S."/>
            <person name="Wilhelmsson P.K.I."/>
            <person name="Janitza P."/>
            <person name="Kern R."/>
            <person name="Heyl A."/>
            <person name="Rumpler F."/>
            <person name="Villalobos L.I.A.C."/>
            <person name="Clay J.M."/>
            <person name="Skokan R."/>
            <person name="Toyoda A."/>
            <person name="Suzuki Y."/>
            <person name="Kagoshima H."/>
            <person name="Schijlen E."/>
            <person name="Tajeshwar N."/>
            <person name="Catarino B."/>
            <person name="Hetherington A.J."/>
            <person name="Saltykova A."/>
            <person name="Bonnot C."/>
            <person name="Breuninger H."/>
            <person name="Symeonidi A."/>
            <person name="Radhakrishnan G.V."/>
            <person name="Van Nieuwerburgh F."/>
            <person name="Deforce D."/>
            <person name="Chang C."/>
            <person name="Karol K.G."/>
            <person name="Hedrich R."/>
            <person name="Ulvskov P."/>
            <person name="Glockner G."/>
            <person name="Delwiche C.F."/>
            <person name="Petrasek J."/>
            <person name="Van de Peer Y."/>
            <person name="Friml J."/>
            <person name="Beilby M."/>
            <person name="Dolan L."/>
            <person name="Kohara Y."/>
            <person name="Sugano S."/>
            <person name="Fujiyama A."/>
            <person name="Delaux P.-M."/>
            <person name="Quint M."/>
            <person name="TheiBen G."/>
            <person name="Hagemann M."/>
            <person name="Harholt J."/>
            <person name="Dunand C."/>
            <person name="Zachgo S."/>
            <person name="Langdale J."/>
            <person name="Maumus F."/>
            <person name="Straeten D.V.D."/>
            <person name="Gould S.B."/>
            <person name="Rensing S.A."/>
        </authorList>
    </citation>
    <scope>NUCLEOTIDE SEQUENCE [LARGE SCALE GENOMIC DNA]</scope>
    <source>
        <strain evidence="2 3">S276</strain>
    </source>
</reference>
<feature type="region of interest" description="Disordered" evidence="1">
    <location>
        <begin position="1"/>
        <end position="22"/>
    </location>
</feature>
<evidence type="ECO:0000313" key="3">
    <source>
        <dbReference type="Proteomes" id="UP000265515"/>
    </source>
</evidence>
<evidence type="ECO:0000256" key="1">
    <source>
        <dbReference type="SAM" id="MobiDB-lite"/>
    </source>
</evidence>
<dbReference type="Gramene" id="GBG80906">
    <property type="protein sequence ID" value="GBG80906"/>
    <property type="gene ID" value="CBR_g31462"/>
</dbReference>
<feature type="compositionally biased region" description="Basic and acidic residues" evidence="1">
    <location>
        <begin position="1"/>
        <end position="15"/>
    </location>
</feature>
<proteinExistence type="predicted"/>
<accession>A0A388LF25</accession>
<dbReference type="EMBL" id="BFEA01000360">
    <property type="protein sequence ID" value="GBG80906.1"/>
    <property type="molecule type" value="Genomic_DNA"/>
</dbReference>
<gene>
    <name evidence="2" type="ORF">CBR_g31462</name>
</gene>
<protein>
    <submittedName>
        <fullName evidence="2">Uncharacterized protein</fullName>
    </submittedName>
</protein>
<dbReference type="Proteomes" id="UP000265515">
    <property type="component" value="Unassembled WGS sequence"/>
</dbReference>
<sequence length="348" mass="37493">MSSHDGNRSKKRDNCEGDTAVAVKKGRHVARNEKALAEGPWRGSAAMEEEWVRDFDAADEDKDFVTDTEVGGNRSKKRDNCEGDTTVAVKKGWHVARNKKALAEGPSRGSAAREEEWVRDFDAADEDKDFVTDTEVGVVKEASVRAQEALWIDDTRPCALPPQPCAGEGVRKPDVIIDMDAAQAMRQVQAKATPKTARAGGTIARTRVTVPPDTQDCEQVQSPPTTPRARIVPGAGGAANVAVQGGVHGAAGAVEGAKDSLGDGDDDEPLVNRQRWGNARDGIEAATKLWVDDIKSWNETEGNGLFKLVQEARLYLLAIDRGIPTPDIRRSIALPQASIPQDKIDDGS</sequence>
<organism evidence="2 3">
    <name type="scientific">Chara braunii</name>
    <name type="common">Braun's stonewort</name>
    <dbReference type="NCBI Taxonomy" id="69332"/>
    <lineage>
        <taxon>Eukaryota</taxon>
        <taxon>Viridiplantae</taxon>
        <taxon>Streptophyta</taxon>
        <taxon>Charophyceae</taxon>
        <taxon>Charales</taxon>
        <taxon>Characeae</taxon>
        <taxon>Chara</taxon>
    </lineage>
</organism>
<dbReference type="AlphaFoldDB" id="A0A388LF25"/>
<evidence type="ECO:0000313" key="2">
    <source>
        <dbReference type="EMBL" id="GBG80906.1"/>
    </source>
</evidence>